<evidence type="ECO:0008006" key="3">
    <source>
        <dbReference type="Google" id="ProtNLM"/>
    </source>
</evidence>
<keyword evidence="2" id="KW-1185">Reference proteome</keyword>
<dbReference type="SUPFAM" id="SSF51126">
    <property type="entry name" value="Pectin lyase-like"/>
    <property type="match status" value="1"/>
</dbReference>
<sequence>MADNSSKLRTFENGEPVDRDPVPYMGGVLPLVPIVRQGQVVPAGDVLSSAAVLSGVVGPDADWAIPATATHAVIPPLTASRTWALPDVDAYPRSQDLVITDEEKYLGGAYTITLVPLAGSGDAIRDYPNGIVMQDAGTTVRLRRSLISNTWALSSAKTSLQTAPETSPSVVRDLLATVREMRSPRSFGAVGDGVADDTAAIQAFFDWLAAGNVGRDYRGGRYRLTAPIRGYAWNCYKFTGAGIGVTVFICDFNGYDKAVLNLSHPTNPAENTRPKAHTLSDFSIEMSGKVTQPPCNIEERYATDLFAARIYVSHWTPFLGRGTAVRISNAYNCVINEFKVWGAGCSRLSRVVTPTTRFTIAAGTQTLTASEACFTSADVNRGIQLFDGSRLEYFVIYGVTNSTTATVNRNAYQSFSSSTGCFEGVKCNIGAGSNTLYITGQFQTSDVGRAVYIPGAGATTFRGNRPPLRAIITSISSDRRSATLNRTAGNSVDNRYLVISPAFELYGESATGDYGSNDIIIDRLHAEGNAGVPVLAGYGNNIYFDRLKTHGNNLEYIGGTFGAVEHVSLCNLCLFNGEVTIGDGSLIEGAIVNGSGQIWAHAAITVTIGSTIGIGWAGTPFIYLNDTGANATVKWGNREIGTPYSPDLPLQVNDGAGGFIQHVGTFTDSGFNLPRNGNNFLAPLKPNGTLQASAVRVSSYYDFSYGYGLRVSPEQGPTSEGGNNFWSNGTAKLITVSYDGNFDAVNIYTPGGQRSAPIITLRSNGSAGVNTQAPGATWDVNGSLRAQGAATVGETAAQYPTGLIVSESTHASGSKRAGIKLGSEWQLLQDSAGSGAKDFAVYSGTLNRNVLAIAPNGIASFSDGVNAGGPLSVRGISTLDQQGGYTRLKDGSGTSNAINLGGEADKTNYYNNNSHYFQDRGGSANYAIISSSGFVSLGKIRPAAFTVTTVPSGTAGDIIYVSNARKVGEGAGAGTGVIAYYSNNNWRRLSDDSPVAA</sequence>
<dbReference type="EMBL" id="VDDA01000002">
    <property type="protein sequence ID" value="TNC14934.1"/>
    <property type="molecule type" value="Genomic_DNA"/>
</dbReference>
<gene>
    <name evidence="1" type="ORF">FF100_04990</name>
</gene>
<proteinExistence type="predicted"/>
<dbReference type="InterPro" id="IPR012334">
    <property type="entry name" value="Pectin_lyas_fold"/>
</dbReference>
<dbReference type="Proteomes" id="UP000305267">
    <property type="component" value="Unassembled WGS sequence"/>
</dbReference>
<dbReference type="Gene3D" id="2.160.20.10">
    <property type="entry name" value="Single-stranded right-handed beta-helix, Pectin lyase-like"/>
    <property type="match status" value="1"/>
</dbReference>
<name>A0A5C4LKI7_9HYPH</name>
<evidence type="ECO:0000313" key="1">
    <source>
        <dbReference type="EMBL" id="TNC14934.1"/>
    </source>
</evidence>
<dbReference type="InterPro" id="IPR011050">
    <property type="entry name" value="Pectin_lyase_fold/virulence"/>
</dbReference>
<reference evidence="1 2" key="1">
    <citation type="submission" date="2019-06" db="EMBL/GenBank/DDBJ databases">
        <title>Genome of Methylobacterium sp. 17Sr1-39.</title>
        <authorList>
            <person name="Seo T."/>
        </authorList>
    </citation>
    <scope>NUCLEOTIDE SEQUENCE [LARGE SCALE GENOMIC DNA]</scope>
    <source>
        <strain evidence="1 2">17Sr1-39</strain>
    </source>
</reference>
<dbReference type="AlphaFoldDB" id="A0A5C4LKI7"/>
<evidence type="ECO:0000313" key="2">
    <source>
        <dbReference type="Proteomes" id="UP000305267"/>
    </source>
</evidence>
<dbReference type="OrthoDB" id="8002252at2"/>
<organism evidence="1 2">
    <name type="scientific">Methylobacterium terricola</name>
    <dbReference type="NCBI Taxonomy" id="2583531"/>
    <lineage>
        <taxon>Bacteria</taxon>
        <taxon>Pseudomonadati</taxon>
        <taxon>Pseudomonadota</taxon>
        <taxon>Alphaproteobacteria</taxon>
        <taxon>Hyphomicrobiales</taxon>
        <taxon>Methylobacteriaceae</taxon>
        <taxon>Methylobacterium</taxon>
    </lineage>
</organism>
<dbReference type="RefSeq" id="WP_139034475.1">
    <property type="nucleotide sequence ID" value="NZ_VDDA01000002.1"/>
</dbReference>
<protein>
    <recommendedName>
        <fullName evidence="3">Pectate lyase superfamily protein</fullName>
    </recommendedName>
</protein>
<accession>A0A5C4LKI7</accession>
<comment type="caution">
    <text evidence="1">The sequence shown here is derived from an EMBL/GenBank/DDBJ whole genome shotgun (WGS) entry which is preliminary data.</text>
</comment>